<sequence>MQRYDQELRTSKEVLSTAPIMTLSQSAGLSGSGTSIRATDNYICSNSELEECVESAIKVYKPDQHKAFSKAREAGRVAGDEGVGCFIRRAVIFKLQLYLHCNKDDEGMSASFPAGRFKGGCLIIPQFKTKLWPGDLVLIYANSIWHTVDIWEATEMSRNQVTTPSCIGTVFFFPSRSLNQLKDKEAGWAADIMHGKLPTCQPVHHVQK</sequence>
<reference evidence="1 2" key="1">
    <citation type="submission" date="2024-05" db="EMBL/GenBank/DDBJ databases">
        <title>A draft genome resource for the thread blight pathogen Marasmius tenuissimus strain MS-2.</title>
        <authorList>
            <person name="Yulfo-Soto G.E."/>
            <person name="Baruah I.K."/>
            <person name="Amoako-Attah I."/>
            <person name="Bukari Y."/>
            <person name="Meinhardt L.W."/>
            <person name="Bailey B.A."/>
            <person name="Cohen S.P."/>
        </authorList>
    </citation>
    <scope>NUCLEOTIDE SEQUENCE [LARGE SCALE GENOMIC DNA]</scope>
    <source>
        <strain evidence="1 2">MS-2</strain>
    </source>
</reference>
<protein>
    <submittedName>
        <fullName evidence="1">Uncharacterized protein</fullName>
    </submittedName>
</protein>
<evidence type="ECO:0000313" key="2">
    <source>
        <dbReference type="Proteomes" id="UP001437256"/>
    </source>
</evidence>
<dbReference type="Proteomes" id="UP001437256">
    <property type="component" value="Unassembled WGS sequence"/>
</dbReference>
<dbReference type="EMBL" id="JBBXMP010000078">
    <property type="protein sequence ID" value="KAL0063592.1"/>
    <property type="molecule type" value="Genomic_DNA"/>
</dbReference>
<dbReference type="Gene3D" id="3.60.130.30">
    <property type="match status" value="1"/>
</dbReference>
<gene>
    <name evidence="1" type="ORF">AAF712_009513</name>
</gene>
<proteinExistence type="predicted"/>
<keyword evidence="2" id="KW-1185">Reference proteome</keyword>
<accession>A0ABR2ZR41</accession>
<comment type="caution">
    <text evidence="1">The sequence shown here is derived from an EMBL/GenBank/DDBJ whole genome shotgun (WGS) entry which is preliminary data.</text>
</comment>
<evidence type="ECO:0000313" key="1">
    <source>
        <dbReference type="EMBL" id="KAL0063592.1"/>
    </source>
</evidence>
<name>A0ABR2ZR41_9AGAR</name>
<organism evidence="1 2">
    <name type="scientific">Marasmius tenuissimus</name>
    <dbReference type="NCBI Taxonomy" id="585030"/>
    <lineage>
        <taxon>Eukaryota</taxon>
        <taxon>Fungi</taxon>
        <taxon>Dikarya</taxon>
        <taxon>Basidiomycota</taxon>
        <taxon>Agaricomycotina</taxon>
        <taxon>Agaricomycetes</taxon>
        <taxon>Agaricomycetidae</taxon>
        <taxon>Agaricales</taxon>
        <taxon>Marasmiineae</taxon>
        <taxon>Marasmiaceae</taxon>
        <taxon>Marasmius</taxon>
    </lineage>
</organism>